<accession>C0BF29</accession>
<dbReference type="HOGENOM" id="CLU_140884_2_0_9"/>
<comment type="caution">
    <text evidence="1">The sequence shown here is derived from an EMBL/GenBank/DDBJ whole genome shotgun (WGS) entry which is preliminary data.</text>
</comment>
<dbReference type="Proteomes" id="UP000003793">
    <property type="component" value="Unassembled WGS sequence"/>
</dbReference>
<gene>
    <name evidence="1" type="ORF">COPCOM_03792</name>
</gene>
<evidence type="ECO:0000313" key="1">
    <source>
        <dbReference type="EMBL" id="EEG87874.1"/>
    </source>
</evidence>
<evidence type="ECO:0008006" key="3">
    <source>
        <dbReference type="Google" id="ProtNLM"/>
    </source>
</evidence>
<proteinExistence type="predicted"/>
<reference evidence="1 2" key="1">
    <citation type="submission" date="2009-02" db="EMBL/GenBank/DDBJ databases">
        <authorList>
            <person name="Fulton L."/>
            <person name="Clifton S."/>
            <person name="Fulton B."/>
            <person name="Xu J."/>
            <person name="Minx P."/>
            <person name="Pepin K.H."/>
            <person name="Johnson M."/>
            <person name="Bhonagiri V."/>
            <person name="Nash W.E."/>
            <person name="Mardis E.R."/>
            <person name="Wilson R.K."/>
        </authorList>
    </citation>
    <scope>NUCLEOTIDE SEQUENCE [LARGE SCALE GENOMIC DNA]</scope>
    <source>
        <strain evidence="1 2">ATCC 27758</strain>
    </source>
</reference>
<reference evidence="1 2" key="2">
    <citation type="submission" date="2009-03" db="EMBL/GenBank/DDBJ databases">
        <title>Draft genome sequence of Coprococcus comes (ATCC 27758).</title>
        <authorList>
            <person name="Sudarsanam P."/>
            <person name="Ley R."/>
            <person name="Guruge J."/>
            <person name="Turnbaugh P.J."/>
            <person name="Mahowald M."/>
            <person name="Liep D."/>
            <person name="Gordon J."/>
        </authorList>
    </citation>
    <scope>NUCLEOTIDE SEQUENCE [LARGE SCALE GENOMIC DNA]</scope>
    <source>
        <strain evidence="1 2">ATCC 27758</strain>
    </source>
</reference>
<name>C0BF29_9FIRM</name>
<evidence type="ECO:0000313" key="2">
    <source>
        <dbReference type="Proteomes" id="UP000003793"/>
    </source>
</evidence>
<sequence length="145" mass="17478">MWQSENCDVCANILYWRIYYMDKYIFDKSNGLWYELQGDYYIPCLILAEEETQPIGLWGQRHKQYLKEHRHIVYTTMLIDGTLNRYLADINQQAEQMFHRLIEEMVQKQGVTEQLKAEQPMEWIGLMNNIQAYAREIVNNEIIFS</sequence>
<protein>
    <recommendedName>
        <fullName evidence="3">TnpV protein</fullName>
    </recommendedName>
</protein>
<dbReference type="Pfam" id="PF14198">
    <property type="entry name" value="TnpV"/>
    <property type="match status" value="1"/>
</dbReference>
<dbReference type="EMBL" id="ABVR01000046">
    <property type="protein sequence ID" value="EEG87874.1"/>
    <property type="molecule type" value="Genomic_DNA"/>
</dbReference>
<dbReference type="InterPro" id="IPR026989">
    <property type="entry name" value="TnpV"/>
</dbReference>
<organism evidence="1 2">
    <name type="scientific">Coprococcus comes ATCC 27758</name>
    <dbReference type="NCBI Taxonomy" id="470146"/>
    <lineage>
        <taxon>Bacteria</taxon>
        <taxon>Bacillati</taxon>
        <taxon>Bacillota</taxon>
        <taxon>Clostridia</taxon>
        <taxon>Lachnospirales</taxon>
        <taxon>Lachnospiraceae</taxon>
        <taxon>Coprococcus</taxon>
    </lineage>
</organism>
<dbReference type="AlphaFoldDB" id="C0BF29"/>